<dbReference type="InterPro" id="IPR024989">
    <property type="entry name" value="MFS_assoc_dom"/>
</dbReference>
<dbReference type="PROSITE" id="PS50850">
    <property type="entry name" value="MFS"/>
    <property type="match status" value="2"/>
</dbReference>
<dbReference type="InterPro" id="IPR036259">
    <property type="entry name" value="MFS_trans_sf"/>
</dbReference>
<keyword evidence="10" id="KW-1185">Reference proteome</keyword>
<dbReference type="PROSITE" id="PS51257">
    <property type="entry name" value="PROKAR_LIPOPROTEIN"/>
    <property type="match status" value="1"/>
</dbReference>
<feature type="domain" description="Major facilitator superfamily (MFS) profile" evidence="8">
    <location>
        <begin position="1"/>
        <end position="184"/>
    </location>
</feature>
<keyword evidence="4 7" id="KW-0812">Transmembrane</keyword>
<feature type="transmembrane region" description="Helical" evidence="7">
    <location>
        <begin position="72"/>
        <end position="90"/>
    </location>
</feature>
<feature type="transmembrane region" description="Helical" evidence="7">
    <location>
        <begin position="357"/>
        <end position="377"/>
    </location>
</feature>
<dbReference type="GO" id="GO:0005886">
    <property type="term" value="C:plasma membrane"/>
    <property type="evidence" value="ECO:0007669"/>
    <property type="project" value="UniProtKB-SubCell"/>
</dbReference>
<comment type="similarity">
    <text evidence="2">Belongs to the major facilitator superfamily. MFSD6 family.</text>
</comment>
<feature type="transmembrane region" description="Helical" evidence="7">
    <location>
        <begin position="162"/>
        <end position="183"/>
    </location>
</feature>
<protein>
    <submittedName>
        <fullName evidence="9">Oligosaccharide:H+ symporter</fullName>
    </submittedName>
</protein>
<feature type="transmembrane region" description="Helical" evidence="7">
    <location>
        <begin position="330"/>
        <end position="351"/>
    </location>
</feature>
<evidence type="ECO:0000259" key="8">
    <source>
        <dbReference type="PROSITE" id="PS50850"/>
    </source>
</evidence>
<feature type="transmembrane region" description="Helical" evidence="7">
    <location>
        <begin position="264"/>
        <end position="283"/>
    </location>
</feature>
<feature type="transmembrane region" description="Helical" evidence="7">
    <location>
        <begin position="289"/>
        <end position="309"/>
    </location>
</feature>
<feature type="transmembrane region" description="Helical" evidence="7">
    <location>
        <begin position="96"/>
        <end position="115"/>
    </location>
</feature>
<gene>
    <name evidence="9" type="ORF">EDD71_11373</name>
</gene>
<feature type="transmembrane region" description="Helical" evidence="7">
    <location>
        <begin position="12"/>
        <end position="32"/>
    </location>
</feature>
<feature type="transmembrane region" description="Helical" evidence="7">
    <location>
        <begin position="38"/>
        <end position="60"/>
    </location>
</feature>
<evidence type="ECO:0000256" key="2">
    <source>
        <dbReference type="ARBA" id="ARBA00005241"/>
    </source>
</evidence>
<dbReference type="PANTHER" id="PTHR16172">
    <property type="entry name" value="MAJOR FACILITATOR SUPERFAMILY DOMAIN-CONTAINING PROTEIN 6-LIKE"/>
    <property type="match status" value="1"/>
</dbReference>
<reference evidence="9 10" key="1">
    <citation type="submission" date="2019-03" db="EMBL/GenBank/DDBJ databases">
        <title>Genomic Encyclopedia of Type Strains, Phase IV (KMG-IV): sequencing the most valuable type-strain genomes for metagenomic binning, comparative biology and taxonomic classification.</title>
        <authorList>
            <person name="Goeker M."/>
        </authorList>
    </citation>
    <scope>NUCLEOTIDE SEQUENCE [LARGE SCALE GENOMIC DNA]</scope>
    <source>
        <strain evidence="9 10">DSM 24455</strain>
    </source>
</reference>
<dbReference type="InterPro" id="IPR051717">
    <property type="entry name" value="MFS_MFSD6"/>
</dbReference>
<keyword evidence="3" id="KW-0813">Transport</keyword>
<keyword evidence="5 7" id="KW-1133">Transmembrane helix</keyword>
<evidence type="ECO:0000256" key="3">
    <source>
        <dbReference type="ARBA" id="ARBA00022448"/>
    </source>
</evidence>
<comment type="caution">
    <text evidence="9">The sequence shown here is derived from an EMBL/GenBank/DDBJ whole genome shotgun (WGS) entry which is preliminary data.</text>
</comment>
<comment type="subcellular location">
    <subcellularLocation>
        <location evidence="1">Cell membrane</location>
        <topology evidence="1">Multi-pass membrane protein</topology>
    </subcellularLocation>
</comment>
<dbReference type="SUPFAM" id="SSF103473">
    <property type="entry name" value="MFS general substrate transporter"/>
    <property type="match status" value="1"/>
</dbReference>
<evidence type="ECO:0000256" key="5">
    <source>
        <dbReference type="ARBA" id="ARBA00022989"/>
    </source>
</evidence>
<dbReference type="InterPro" id="IPR020846">
    <property type="entry name" value="MFS_dom"/>
</dbReference>
<accession>A0A4R7KPQ0</accession>
<evidence type="ECO:0000256" key="6">
    <source>
        <dbReference type="ARBA" id="ARBA00023136"/>
    </source>
</evidence>
<proteinExistence type="inferred from homology"/>
<sequence length="383" mass="42207">MGDKLLKTKLNIYYFIVFGATACYFPFLAVYFEGKGLSYSQIGILFAVNSLVAVISQPIWGIITDKYLNKRLTLLIVLVLSGLFIFNFVFASSFYFVLLSIILFIMVQSPITSVSDTYCYEIVENCKNFQYGKIRLMGSIGYAIIALILGNVIKVYGINSTFISYAIFTVIGIVILYSIKFNTKSTGASINIRDIVSLVSNKRYVLIVAAAMIINISMGANGNYLAILIQKTGGDVSKLGILWFIVAMSELPAFFLGSKILERFGVLNVFILSTIFYAGRFFIDSISTSYQIVLAVQLLQGITFPLYMMSTLQYVNTITSPKTRTTAMTVFTAISGGIGGFVGNAAGGFILQSMNVFFLFKILSFVAIVALIMGIILKRIDKA</sequence>
<name>A0A4R7KPQ0_9CLOT</name>
<dbReference type="PANTHER" id="PTHR16172:SF41">
    <property type="entry name" value="MAJOR FACILITATOR SUPERFAMILY DOMAIN-CONTAINING PROTEIN 6-LIKE"/>
    <property type="match status" value="1"/>
</dbReference>
<feature type="transmembrane region" description="Helical" evidence="7">
    <location>
        <begin position="136"/>
        <end position="156"/>
    </location>
</feature>
<dbReference type="EMBL" id="SOAZ01000013">
    <property type="protein sequence ID" value="TDT56528.1"/>
    <property type="molecule type" value="Genomic_DNA"/>
</dbReference>
<dbReference type="Pfam" id="PF12832">
    <property type="entry name" value="MFS_1_like"/>
    <property type="match status" value="1"/>
</dbReference>
<dbReference type="Proteomes" id="UP000295325">
    <property type="component" value="Unassembled WGS sequence"/>
</dbReference>
<organism evidence="9 10">
    <name type="scientific">Fonticella tunisiensis</name>
    <dbReference type="NCBI Taxonomy" id="1096341"/>
    <lineage>
        <taxon>Bacteria</taxon>
        <taxon>Bacillati</taxon>
        <taxon>Bacillota</taxon>
        <taxon>Clostridia</taxon>
        <taxon>Eubacteriales</taxon>
        <taxon>Clostridiaceae</taxon>
        <taxon>Fonticella</taxon>
    </lineage>
</organism>
<dbReference type="AlphaFoldDB" id="A0A4R7KPQ0"/>
<evidence type="ECO:0000313" key="10">
    <source>
        <dbReference type="Proteomes" id="UP000295325"/>
    </source>
</evidence>
<keyword evidence="6 7" id="KW-0472">Membrane</keyword>
<feature type="transmembrane region" description="Helical" evidence="7">
    <location>
        <begin position="204"/>
        <end position="227"/>
    </location>
</feature>
<evidence type="ECO:0000256" key="1">
    <source>
        <dbReference type="ARBA" id="ARBA00004651"/>
    </source>
</evidence>
<dbReference type="GO" id="GO:0022857">
    <property type="term" value="F:transmembrane transporter activity"/>
    <property type="evidence" value="ECO:0007669"/>
    <property type="project" value="InterPro"/>
</dbReference>
<feature type="transmembrane region" description="Helical" evidence="7">
    <location>
        <begin position="239"/>
        <end position="257"/>
    </location>
</feature>
<evidence type="ECO:0000313" key="9">
    <source>
        <dbReference type="EMBL" id="TDT56528.1"/>
    </source>
</evidence>
<evidence type="ECO:0000256" key="7">
    <source>
        <dbReference type="SAM" id="Phobius"/>
    </source>
</evidence>
<dbReference type="RefSeq" id="WP_166636422.1">
    <property type="nucleotide sequence ID" value="NZ_SOAZ01000013.1"/>
</dbReference>
<feature type="domain" description="Major facilitator superfamily (MFS) profile" evidence="8">
    <location>
        <begin position="203"/>
        <end position="383"/>
    </location>
</feature>
<dbReference type="Gene3D" id="1.20.1250.20">
    <property type="entry name" value="MFS general substrate transporter like domains"/>
    <property type="match status" value="2"/>
</dbReference>
<evidence type="ECO:0000256" key="4">
    <source>
        <dbReference type="ARBA" id="ARBA00022692"/>
    </source>
</evidence>